<keyword evidence="1" id="KW-1133">Transmembrane helix</keyword>
<dbReference type="PANTHER" id="PTHR34703:SF1">
    <property type="entry name" value="ANTIPORTER SUBUNIT MNHG2-RELATED"/>
    <property type="match status" value="1"/>
</dbReference>
<name>A0A160TTF0_9ZZZZ</name>
<accession>A0A160TTF0</accession>
<keyword evidence="1" id="KW-0812">Transmembrane</keyword>
<dbReference type="NCBIfam" id="TIGR01300">
    <property type="entry name" value="CPA3_mnhG_phaG"/>
    <property type="match status" value="1"/>
</dbReference>
<keyword evidence="1" id="KW-0472">Membrane</keyword>
<feature type="transmembrane region" description="Helical" evidence="1">
    <location>
        <begin position="7"/>
        <end position="28"/>
    </location>
</feature>
<dbReference type="EMBL" id="CZRL01000097">
    <property type="protein sequence ID" value="CUS53277.1"/>
    <property type="molecule type" value="Genomic_DNA"/>
</dbReference>
<gene>
    <name evidence="2" type="ORF">MGWOODY_XGa1348</name>
</gene>
<organism evidence="2">
    <name type="scientific">hydrothermal vent metagenome</name>
    <dbReference type="NCBI Taxonomy" id="652676"/>
    <lineage>
        <taxon>unclassified sequences</taxon>
        <taxon>metagenomes</taxon>
        <taxon>ecological metagenomes</taxon>
    </lineage>
</organism>
<feature type="transmembrane region" description="Helical" evidence="1">
    <location>
        <begin position="48"/>
        <end position="78"/>
    </location>
</feature>
<evidence type="ECO:0000313" key="2">
    <source>
        <dbReference type="EMBL" id="CUS53277.1"/>
    </source>
</evidence>
<dbReference type="PANTHER" id="PTHR34703">
    <property type="entry name" value="ANTIPORTER SUBUNIT MNHG2-RELATED"/>
    <property type="match status" value="1"/>
</dbReference>
<proteinExistence type="predicted"/>
<reference evidence="2" key="1">
    <citation type="submission" date="2015-10" db="EMBL/GenBank/DDBJ databases">
        <authorList>
            <person name="Gilbert D.G."/>
        </authorList>
    </citation>
    <scope>NUCLEOTIDE SEQUENCE</scope>
</reference>
<evidence type="ECO:0000256" key="1">
    <source>
        <dbReference type="SAM" id="Phobius"/>
    </source>
</evidence>
<protein>
    <submittedName>
        <fullName evidence="2">Na(+) H(+) antiporter subunit G</fullName>
    </submittedName>
</protein>
<dbReference type="Pfam" id="PF03334">
    <property type="entry name" value="PhaG_MnhG_YufB"/>
    <property type="match status" value="1"/>
</dbReference>
<dbReference type="InterPro" id="IPR005133">
    <property type="entry name" value="PhaG_MnhG_YufB"/>
</dbReference>
<dbReference type="AlphaFoldDB" id="A0A160TTF0"/>
<dbReference type="GO" id="GO:0015385">
    <property type="term" value="F:sodium:proton antiporter activity"/>
    <property type="evidence" value="ECO:0007669"/>
    <property type="project" value="TreeGrafter"/>
</dbReference>
<sequence length="106" mass="11439">MSQALDMLSVLLLFFGVLFILVGSIGLLRMPDVFTRMHAAGITDTIGAAAIILGLMLVAGWTIVLIKLLIVLLFLMLLNPTACHALARAAVHGIRSPWQGESEQQQ</sequence>